<keyword evidence="5" id="KW-1185">Reference proteome</keyword>
<keyword evidence="2" id="KW-0812">Transmembrane</keyword>
<reference evidence="4 5" key="1">
    <citation type="journal article" date="2018" name="Sci. Rep.">
        <title>Genomic signatures of local adaptation to the degree of environmental predictability in rotifers.</title>
        <authorList>
            <person name="Franch-Gras L."/>
            <person name="Hahn C."/>
            <person name="Garcia-Roger E.M."/>
            <person name="Carmona M.J."/>
            <person name="Serra M."/>
            <person name="Gomez A."/>
        </authorList>
    </citation>
    <scope>NUCLEOTIDE SEQUENCE [LARGE SCALE GENOMIC DNA]</scope>
    <source>
        <strain evidence="4">HYR1</strain>
    </source>
</reference>
<evidence type="ECO:0000313" key="4">
    <source>
        <dbReference type="EMBL" id="RNA17731.1"/>
    </source>
</evidence>
<feature type="signal peptide" evidence="3">
    <location>
        <begin position="1"/>
        <end position="27"/>
    </location>
</feature>
<evidence type="ECO:0000256" key="1">
    <source>
        <dbReference type="SAM" id="MobiDB-lite"/>
    </source>
</evidence>
<proteinExistence type="predicted"/>
<protein>
    <submittedName>
        <fullName evidence="4">Uncharacterized protein</fullName>
    </submittedName>
</protein>
<sequence>MHRNIYAGLVVVPLLLAFCLLLFSAQTEYWTYLDFSKIKAIKQIDSDKYQVKKVKFEFPKYTSLFGECDEFKSIDILLPKHNFIQSPSLNYKPSEEMGEEQYPMGVNDDHRKGCISQTDCFEANEIEPFSCFCCGMENQTMDTCCFMKSNLCDGVPNCIDKSDEFKNCPIRKLYYATRYVDNKHRCLRHQYNLITFIGKVMGRNFTDENDANSEFCLKNLLKSNNYTVKIFVLRMLTLLAVSVCVVLTLFCFLSIIFVSCCHDLPYKSESNGHLASEENFEISPARSSRKCCRCNCLLCPFLFHSIFSFLALLSCLTAMCIYLYSLCYVQNVYLVYDPEFIPEHISQAYQYNSWLFDIQRFGVSFYTFLSSFFLYLLVFITSICISCRIQLSPEWKNRHINSYEVLQMHDIVLNSKKISKENKANEKEAKKIGKKYKKKEKSDDGFSFSEESNALNMPKTRLAAMDDSYE</sequence>
<dbReference type="Proteomes" id="UP000276133">
    <property type="component" value="Unassembled WGS sequence"/>
</dbReference>
<feature type="transmembrane region" description="Helical" evidence="2">
    <location>
        <begin position="296"/>
        <end position="324"/>
    </location>
</feature>
<gene>
    <name evidence="4" type="ORF">BpHYR1_042120</name>
</gene>
<dbReference type="AlphaFoldDB" id="A0A3M7R2Z5"/>
<feature type="region of interest" description="Disordered" evidence="1">
    <location>
        <begin position="423"/>
        <end position="452"/>
    </location>
</feature>
<evidence type="ECO:0000313" key="5">
    <source>
        <dbReference type="Proteomes" id="UP000276133"/>
    </source>
</evidence>
<keyword evidence="3" id="KW-0732">Signal</keyword>
<feature type="transmembrane region" description="Helical" evidence="2">
    <location>
        <begin position="231"/>
        <end position="258"/>
    </location>
</feature>
<dbReference type="OrthoDB" id="9988974at2759"/>
<accession>A0A3M7R2Z5</accession>
<name>A0A3M7R2Z5_BRAPC</name>
<keyword evidence="2" id="KW-0472">Membrane</keyword>
<evidence type="ECO:0000256" key="3">
    <source>
        <dbReference type="SAM" id="SignalP"/>
    </source>
</evidence>
<feature type="chain" id="PRO_5017927813" evidence="3">
    <location>
        <begin position="28"/>
        <end position="470"/>
    </location>
</feature>
<organism evidence="4 5">
    <name type="scientific">Brachionus plicatilis</name>
    <name type="common">Marine rotifer</name>
    <name type="synonym">Brachionus muelleri</name>
    <dbReference type="NCBI Taxonomy" id="10195"/>
    <lineage>
        <taxon>Eukaryota</taxon>
        <taxon>Metazoa</taxon>
        <taxon>Spiralia</taxon>
        <taxon>Gnathifera</taxon>
        <taxon>Rotifera</taxon>
        <taxon>Eurotatoria</taxon>
        <taxon>Monogononta</taxon>
        <taxon>Pseudotrocha</taxon>
        <taxon>Ploima</taxon>
        <taxon>Brachionidae</taxon>
        <taxon>Brachionus</taxon>
    </lineage>
</organism>
<keyword evidence="2" id="KW-1133">Transmembrane helix</keyword>
<feature type="transmembrane region" description="Helical" evidence="2">
    <location>
        <begin position="363"/>
        <end position="389"/>
    </location>
</feature>
<comment type="caution">
    <text evidence="4">The sequence shown here is derived from an EMBL/GenBank/DDBJ whole genome shotgun (WGS) entry which is preliminary data.</text>
</comment>
<evidence type="ECO:0000256" key="2">
    <source>
        <dbReference type="SAM" id="Phobius"/>
    </source>
</evidence>
<dbReference type="EMBL" id="REGN01004385">
    <property type="protein sequence ID" value="RNA17731.1"/>
    <property type="molecule type" value="Genomic_DNA"/>
</dbReference>